<evidence type="ECO:0000256" key="1">
    <source>
        <dbReference type="ARBA" id="ARBA00022801"/>
    </source>
</evidence>
<proteinExistence type="predicted"/>
<dbReference type="Proteomes" id="UP000536746">
    <property type="component" value="Unassembled WGS sequence"/>
</dbReference>
<comment type="caution">
    <text evidence="3">The sequence shown here is derived from an EMBL/GenBank/DDBJ whole genome shotgun (WGS) entry which is preliminary data.</text>
</comment>
<dbReference type="PRINTS" id="PR00412">
    <property type="entry name" value="EPOXHYDRLASE"/>
</dbReference>
<protein>
    <submittedName>
        <fullName evidence="3">Alpha/beta hydrolase</fullName>
    </submittedName>
</protein>
<name>A0ABX2M2M9_9BURK</name>
<gene>
    <name evidence="3" type="ORF">HNO84_18085</name>
</gene>
<feature type="domain" description="AB hydrolase-1" evidence="2">
    <location>
        <begin position="25"/>
        <end position="305"/>
    </location>
</feature>
<dbReference type="InterPro" id="IPR029058">
    <property type="entry name" value="AB_hydrolase_fold"/>
</dbReference>
<evidence type="ECO:0000313" key="3">
    <source>
        <dbReference type="EMBL" id="NUU03523.1"/>
    </source>
</evidence>
<dbReference type="EMBL" id="JABFMT010000023">
    <property type="protein sequence ID" value="NUU03523.1"/>
    <property type="molecule type" value="Genomic_DNA"/>
</dbReference>
<dbReference type="InterPro" id="IPR000639">
    <property type="entry name" value="Epox_hydrolase-like"/>
</dbReference>
<dbReference type="SUPFAM" id="SSF53474">
    <property type="entry name" value="alpha/beta-Hydrolases"/>
    <property type="match status" value="1"/>
</dbReference>
<keyword evidence="4" id="KW-1185">Reference proteome</keyword>
<sequence>MHTFKQSFVDANNLRFHITQQGEGPLVLLCHGFPETAHAWRHQLAGLARAGYRAVAPDMRGFGLSDSPDEVERYSSFELVGDLVALVDALGARNAVIVGNDWGATIAWQAAQLRPDRFRGVVALGVPMMGRAPMAPSRLFPRDDSTWFYTHYFSEGGTAEREFERDIRTTLLKIYSAASGDIGPRTATTPNPFGLLPRGKGLLDILPLPEKLPDWLSEKDLDLYVKAFQHSGFRGGLNYYRNMDFNWALQAVVSDLKIGVPALYLIGERDTGLLMPGMRQIIEAIPMFVADLRGSRFIPNAGHWLPQEAPTEVNAELLGFLATLYAEP</sequence>
<dbReference type="Pfam" id="PF00561">
    <property type="entry name" value="Abhydrolase_1"/>
    <property type="match status" value="1"/>
</dbReference>
<dbReference type="RefSeq" id="WP_175354796.1">
    <property type="nucleotide sequence ID" value="NZ_JABFMT010000023.1"/>
</dbReference>
<dbReference type="Gene3D" id="3.40.50.1820">
    <property type="entry name" value="alpha/beta hydrolase"/>
    <property type="match status" value="1"/>
</dbReference>
<reference evidence="3 4" key="1">
    <citation type="journal article" date="2020" name="Front. Plant Sci.">
        <title>Isolation of Rhizosphere Bacteria That Improve Quality and Water Stress Tolerance in Greenhouse Ornamentals.</title>
        <authorList>
            <person name="Nordstedt N.P."/>
            <person name="Jones M.L."/>
        </authorList>
    </citation>
    <scope>NUCLEOTIDE SEQUENCE [LARGE SCALE GENOMIC DNA]</scope>
    <source>
        <strain evidence="3 4">C6C2</strain>
    </source>
</reference>
<evidence type="ECO:0000313" key="4">
    <source>
        <dbReference type="Proteomes" id="UP000536746"/>
    </source>
</evidence>
<dbReference type="GO" id="GO:0016787">
    <property type="term" value="F:hydrolase activity"/>
    <property type="evidence" value="ECO:0007669"/>
    <property type="project" value="UniProtKB-KW"/>
</dbReference>
<accession>A0ABX2M2M9</accession>
<dbReference type="PANTHER" id="PTHR43329">
    <property type="entry name" value="EPOXIDE HYDROLASE"/>
    <property type="match status" value="1"/>
</dbReference>
<keyword evidence="1 3" id="KW-0378">Hydrolase</keyword>
<dbReference type="InterPro" id="IPR000073">
    <property type="entry name" value="AB_hydrolase_1"/>
</dbReference>
<dbReference type="PRINTS" id="PR00111">
    <property type="entry name" value="ABHYDROLASE"/>
</dbReference>
<organism evidence="3 4">
    <name type="scientific">Herbaspirillum robiniae</name>
    <dbReference type="NCBI Taxonomy" id="2014887"/>
    <lineage>
        <taxon>Bacteria</taxon>
        <taxon>Pseudomonadati</taxon>
        <taxon>Pseudomonadota</taxon>
        <taxon>Betaproteobacteria</taxon>
        <taxon>Burkholderiales</taxon>
        <taxon>Oxalobacteraceae</taxon>
        <taxon>Herbaspirillum</taxon>
    </lineage>
</organism>
<evidence type="ECO:0000259" key="2">
    <source>
        <dbReference type="Pfam" id="PF00561"/>
    </source>
</evidence>